<evidence type="ECO:0000313" key="3">
    <source>
        <dbReference type="Proteomes" id="UP000075683"/>
    </source>
</evidence>
<gene>
    <name evidence="2" type="ORF">B4135_2697</name>
</gene>
<organism evidence="2 3">
    <name type="scientific">Caldibacillus debilis</name>
    <dbReference type="NCBI Taxonomy" id="301148"/>
    <lineage>
        <taxon>Bacteria</taxon>
        <taxon>Bacillati</taxon>
        <taxon>Bacillota</taxon>
        <taxon>Bacilli</taxon>
        <taxon>Bacillales</taxon>
        <taxon>Bacillaceae</taxon>
        <taxon>Caldibacillus</taxon>
    </lineage>
</organism>
<dbReference type="AlphaFoldDB" id="A0A150LT06"/>
<reference evidence="2 3" key="1">
    <citation type="submission" date="2016-01" db="EMBL/GenBank/DDBJ databases">
        <title>Draft Genome Sequences of Seven Thermophilic Sporeformers Isolated from Foods.</title>
        <authorList>
            <person name="Berendsen E.M."/>
            <person name="Wells-Bennik M.H."/>
            <person name="Krawcyk A.O."/>
            <person name="De Jong A."/>
            <person name="Holsappel S."/>
            <person name="Eijlander R.T."/>
            <person name="Kuipers O.P."/>
        </authorList>
    </citation>
    <scope>NUCLEOTIDE SEQUENCE [LARGE SCALE GENOMIC DNA]</scope>
    <source>
        <strain evidence="2 3">B4135</strain>
    </source>
</reference>
<sequence>MERHRGGLCQKFQGFTVGKKRAVHPSASGFHRADLLNGALGTPPPEGARPRARSTP</sequence>
<feature type="region of interest" description="Disordered" evidence="1">
    <location>
        <begin position="28"/>
        <end position="56"/>
    </location>
</feature>
<protein>
    <submittedName>
        <fullName evidence="2">Uncharacterized protein</fullName>
    </submittedName>
</protein>
<evidence type="ECO:0000313" key="2">
    <source>
        <dbReference type="EMBL" id="KYD15129.1"/>
    </source>
</evidence>
<proteinExistence type="predicted"/>
<name>A0A150LT06_9BACI</name>
<comment type="caution">
    <text evidence="2">The sequence shown here is derived from an EMBL/GenBank/DDBJ whole genome shotgun (WGS) entry which is preliminary data.</text>
</comment>
<dbReference type="Proteomes" id="UP000075683">
    <property type="component" value="Unassembled WGS sequence"/>
</dbReference>
<accession>A0A150LT06</accession>
<dbReference type="EMBL" id="LQYT01000072">
    <property type="protein sequence ID" value="KYD15129.1"/>
    <property type="molecule type" value="Genomic_DNA"/>
</dbReference>
<evidence type="ECO:0000256" key="1">
    <source>
        <dbReference type="SAM" id="MobiDB-lite"/>
    </source>
</evidence>